<comment type="catalytic activity">
    <reaction evidence="13">
        <text>D-fructose(out) = D-fructose(in)</text>
        <dbReference type="Rhea" id="RHEA:60372"/>
        <dbReference type="ChEBI" id="CHEBI:37721"/>
    </reaction>
    <physiologicalReaction direction="left-to-right" evidence="13">
        <dbReference type="Rhea" id="RHEA:60373"/>
    </physiologicalReaction>
</comment>
<dbReference type="PROSITE" id="PS00216">
    <property type="entry name" value="SUGAR_TRANSPORT_1"/>
    <property type="match status" value="1"/>
</dbReference>
<comment type="catalytic activity">
    <reaction evidence="12">
        <text>D-glucosamine(out) = D-glucosamine(in)</text>
        <dbReference type="Rhea" id="RHEA:78423"/>
        <dbReference type="ChEBI" id="CHEBI:58723"/>
    </reaction>
    <physiologicalReaction direction="left-to-right" evidence="12">
        <dbReference type="Rhea" id="RHEA:78424"/>
    </physiologicalReaction>
</comment>
<comment type="catalytic activity">
    <reaction evidence="11">
        <text>D-mannose(out) = D-mannose(in)</text>
        <dbReference type="Rhea" id="RHEA:78391"/>
        <dbReference type="ChEBI" id="CHEBI:4208"/>
    </reaction>
    <physiologicalReaction direction="left-to-right" evidence="11">
        <dbReference type="Rhea" id="RHEA:78392"/>
    </physiologicalReaction>
</comment>
<dbReference type="NCBIfam" id="TIGR00879">
    <property type="entry name" value="SP"/>
    <property type="match status" value="1"/>
</dbReference>
<comment type="subunit">
    <text evidence="3">Homodimer.</text>
</comment>
<reference evidence="19" key="1">
    <citation type="submission" date="2021-02" db="EMBL/GenBank/DDBJ databases">
        <authorList>
            <person name="Palmer J.M."/>
        </authorList>
    </citation>
    <scope>NUCLEOTIDE SEQUENCE</scope>
    <source>
        <strain evidence="19">SCRP23</strain>
    </source>
</reference>
<name>A0A8T1WEF6_9STRA</name>
<keyword evidence="6 17" id="KW-1133">Transmembrane helix</keyword>
<dbReference type="PANTHER" id="PTHR48020">
    <property type="entry name" value="PROTON MYO-INOSITOL COTRANSPORTER"/>
    <property type="match status" value="1"/>
</dbReference>
<feature type="transmembrane region" description="Helical" evidence="17">
    <location>
        <begin position="101"/>
        <end position="119"/>
    </location>
</feature>
<feature type="transmembrane region" description="Helical" evidence="17">
    <location>
        <begin position="159"/>
        <end position="182"/>
    </location>
</feature>
<evidence type="ECO:0000259" key="18">
    <source>
        <dbReference type="PROSITE" id="PS50850"/>
    </source>
</evidence>
<evidence type="ECO:0000256" key="3">
    <source>
        <dbReference type="ARBA" id="ARBA00011738"/>
    </source>
</evidence>
<evidence type="ECO:0000256" key="11">
    <source>
        <dbReference type="ARBA" id="ARBA00044662"/>
    </source>
</evidence>
<dbReference type="InterPro" id="IPR003663">
    <property type="entry name" value="Sugar/inositol_transpt"/>
</dbReference>
<comment type="similarity">
    <text evidence="2 15">Belongs to the major facilitator superfamily. Sugar transporter (TC 2.A.1.1) family.</text>
</comment>
<keyword evidence="5 17" id="KW-0812">Transmembrane</keyword>
<feature type="region of interest" description="Disordered" evidence="16">
    <location>
        <begin position="1"/>
        <end position="22"/>
    </location>
</feature>
<dbReference type="PROSITE" id="PS50850">
    <property type="entry name" value="MFS"/>
    <property type="match status" value="1"/>
</dbReference>
<evidence type="ECO:0000256" key="9">
    <source>
        <dbReference type="ARBA" id="ARBA00044648"/>
    </source>
</evidence>
<feature type="transmembrane region" description="Helical" evidence="17">
    <location>
        <begin position="309"/>
        <end position="331"/>
    </location>
</feature>
<dbReference type="PANTHER" id="PTHR48020:SF12">
    <property type="entry name" value="PROTON MYO-INOSITOL COTRANSPORTER"/>
    <property type="match status" value="1"/>
</dbReference>
<comment type="catalytic activity">
    <reaction evidence="8">
        <text>D-galactose(in) = D-galactose(out)</text>
        <dbReference type="Rhea" id="RHEA:34915"/>
        <dbReference type="ChEBI" id="CHEBI:4139"/>
    </reaction>
    <physiologicalReaction direction="right-to-left" evidence="8">
        <dbReference type="Rhea" id="RHEA:34917"/>
    </physiologicalReaction>
</comment>
<evidence type="ECO:0000256" key="2">
    <source>
        <dbReference type="ARBA" id="ARBA00010992"/>
    </source>
</evidence>
<evidence type="ECO:0000256" key="12">
    <source>
        <dbReference type="ARBA" id="ARBA00044668"/>
    </source>
</evidence>
<feature type="transmembrane region" description="Helical" evidence="17">
    <location>
        <begin position="69"/>
        <end position="89"/>
    </location>
</feature>
<proteinExistence type="inferred from homology"/>
<dbReference type="AlphaFoldDB" id="A0A8T1WEF6"/>
<evidence type="ECO:0000256" key="1">
    <source>
        <dbReference type="ARBA" id="ARBA00004141"/>
    </source>
</evidence>
<feature type="transmembrane region" description="Helical" evidence="17">
    <location>
        <begin position="373"/>
        <end position="393"/>
    </location>
</feature>
<dbReference type="GO" id="GO:0022857">
    <property type="term" value="F:transmembrane transporter activity"/>
    <property type="evidence" value="ECO:0007669"/>
    <property type="project" value="InterPro"/>
</dbReference>
<feature type="transmembrane region" description="Helical" evidence="17">
    <location>
        <begin position="30"/>
        <end position="57"/>
    </location>
</feature>
<feature type="transmembrane region" description="Helical" evidence="17">
    <location>
        <begin position="188"/>
        <end position="209"/>
    </location>
</feature>
<gene>
    <name evidence="19" type="ORF">PHYBOEH_006655</name>
</gene>
<comment type="catalytic activity">
    <reaction evidence="10">
        <text>D-xylose(out) = D-xylose(in)</text>
        <dbReference type="Rhea" id="RHEA:78427"/>
        <dbReference type="ChEBI" id="CHEBI:53455"/>
    </reaction>
    <physiologicalReaction direction="left-to-right" evidence="10">
        <dbReference type="Rhea" id="RHEA:78428"/>
    </physiologicalReaction>
</comment>
<dbReference type="PROSITE" id="PS00217">
    <property type="entry name" value="SUGAR_TRANSPORT_2"/>
    <property type="match status" value="1"/>
</dbReference>
<dbReference type="InterPro" id="IPR020846">
    <property type="entry name" value="MFS_dom"/>
</dbReference>
<keyword evidence="20" id="KW-1185">Reference proteome</keyword>
<dbReference type="EMBL" id="JAGDFL010000356">
    <property type="protein sequence ID" value="KAG7391571.1"/>
    <property type="molecule type" value="Genomic_DNA"/>
</dbReference>
<feature type="transmembrane region" description="Helical" evidence="17">
    <location>
        <begin position="125"/>
        <end position="147"/>
    </location>
</feature>
<feature type="domain" description="Major facilitator superfamily (MFS) profile" evidence="18">
    <location>
        <begin position="33"/>
        <end position="429"/>
    </location>
</feature>
<evidence type="ECO:0000256" key="14">
    <source>
        <dbReference type="ARBA" id="ARBA00044780"/>
    </source>
</evidence>
<dbReference type="InterPro" id="IPR050814">
    <property type="entry name" value="Myo-inositol_Transporter"/>
</dbReference>
<sequence>MKTELQLEQAPLPSNDTTPLKPRPAASPSLYLLTLCASIGGFLFGYDTGVISGALVLLQSPKGFALSDLQSEAVVAAAVGGAIAGSALSGFGNHVLGRRRVILASSTLFTLGSVLMAAAETFSHLLFGRLIVGLGIGCASTTVPLYIAEASPPHIRGRLVSLNTALVTGGQFFASILDALLADTDAGWRYMLGFAALPAAFQFVGFLFLPESPRYLVSKGKHEEARAVLTKIRGLQGVEAELEHIKAEVQSAKHHDTNIWSDMRSPLVIRALTLGCSLQCLQQLCGINTVMYYGATIIQMAGFTDPTTAIWLSALISFSNFIFTFVGIYLVDRAGRRLLTLGSLAGVFLSLVALGGSFYVAEMQSVEMWILFTYGHKFVYAGNSSIIVTRLLFGRRVDASKALADFQAPLWPDNATSLAGKQLKKKYTI</sequence>
<evidence type="ECO:0000256" key="6">
    <source>
        <dbReference type="ARBA" id="ARBA00022989"/>
    </source>
</evidence>
<evidence type="ECO:0000256" key="15">
    <source>
        <dbReference type="RuleBase" id="RU003346"/>
    </source>
</evidence>
<accession>A0A8T1WEF6</accession>
<evidence type="ECO:0000256" key="16">
    <source>
        <dbReference type="SAM" id="MobiDB-lite"/>
    </source>
</evidence>
<keyword evidence="7 17" id="KW-0472">Membrane</keyword>
<evidence type="ECO:0000256" key="4">
    <source>
        <dbReference type="ARBA" id="ARBA00022448"/>
    </source>
</evidence>
<organism evidence="19 20">
    <name type="scientific">Phytophthora boehmeriae</name>
    <dbReference type="NCBI Taxonomy" id="109152"/>
    <lineage>
        <taxon>Eukaryota</taxon>
        <taxon>Sar</taxon>
        <taxon>Stramenopiles</taxon>
        <taxon>Oomycota</taxon>
        <taxon>Peronosporomycetes</taxon>
        <taxon>Peronosporales</taxon>
        <taxon>Peronosporaceae</taxon>
        <taxon>Phytophthora</taxon>
    </lineage>
</organism>
<evidence type="ECO:0000313" key="20">
    <source>
        <dbReference type="Proteomes" id="UP000693981"/>
    </source>
</evidence>
<dbReference type="InterPro" id="IPR005829">
    <property type="entry name" value="Sugar_transporter_CS"/>
</dbReference>
<feature type="transmembrane region" description="Helical" evidence="17">
    <location>
        <begin position="284"/>
        <end position="303"/>
    </location>
</feature>
<comment type="catalytic activity">
    <reaction evidence="9">
        <text>D-glucose(out) = D-glucose(in)</text>
        <dbReference type="Rhea" id="RHEA:60376"/>
        <dbReference type="ChEBI" id="CHEBI:4167"/>
    </reaction>
    <physiologicalReaction direction="left-to-right" evidence="9">
        <dbReference type="Rhea" id="RHEA:60377"/>
    </physiologicalReaction>
</comment>
<dbReference type="Pfam" id="PF00083">
    <property type="entry name" value="Sugar_tr"/>
    <property type="match status" value="1"/>
</dbReference>
<comment type="caution">
    <text evidence="19">The sequence shown here is derived from an EMBL/GenBank/DDBJ whole genome shotgun (WGS) entry which is preliminary data.</text>
</comment>
<evidence type="ECO:0000256" key="13">
    <source>
        <dbReference type="ARBA" id="ARBA00044710"/>
    </source>
</evidence>
<dbReference type="OrthoDB" id="6339427at2759"/>
<evidence type="ECO:0000256" key="10">
    <source>
        <dbReference type="ARBA" id="ARBA00044656"/>
    </source>
</evidence>
<keyword evidence="4 15" id="KW-0813">Transport</keyword>
<evidence type="ECO:0000256" key="17">
    <source>
        <dbReference type="SAM" id="Phobius"/>
    </source>
</evidence>
<evidence type="ECO:0000256" key="5">
    <source>
        <dbReference type="ARBA" id="ARBA00022692"/>
    </source>
</evidence>
<dbReference type="InterPro" id="IPR005828">
    <property type="entry name" value="MFS_sugar_transport-like"/>
</dbReference>
<dbReference type="GO" id="GO:0016020">
    <property type="term" value="C:membrane"/>
    <property type="evidence" value="ECO:0007669"/>
    <property type="project" value="UniProtKB-SubCell"/>
</dbReference>
<dbReference type="Proteomes" id="UP000693981">
    <property type="component" value="Unassembled WGS sequence"/>
</dbReference>
<evidence type="ECO:0000313" key="19">
    <source>
        <dbReference type="EMBL" id="KAG7391571.1"/>
    </source>
</evidence>
<evidence type="ECO:0000256" key="8">
    <source>
        <dbReference type="ARBA" id="ARBA00044637"/>
    </source>
</evidence>
<evidence type="ECO:0000256" key="7">
    <source>
        <dbReference type="ARBA" id="ARBA00023136"/>
    </source>
</evidence>
<protein>
    <recommendedName>
        <fullName evidence="14">Hexose transporter 1</fullName>
    </recommendedName>
</protein>
<comment type="subcellular location">
    <subcellularLocation>
        <location evidence="1">Membrane</location>
        <topology evidence="1">Multi-pass membrane protein</topology>
    </subcellularLocation>
</comment>
<feature type="transmembrane region" description="Helical" evidence="17">
    <location>
        <begin position="338"/>
        <end position="361"/>
    </location>
</feature>